<name>A0A5C5TZK9_9GAMM</name>
<dbReference type="SUPFAM" id="SSF53474">
    <property type="entry name" value="alpha/beta-Hydrolases"/>
    <property type="match status" value="1"/>
</dbReference>
<dbReference type="EMBL" id="VOHE01000003">
    <property type="protein sequence ID" value="TWT19493.1"/>
    <property type="molecule type" value="Genomic_DNA"/>
</dbReference>
<dbReference type="Pfam" id="PF00326">
    <property type="entry name" value="Peptidase_S9"/>
    <property type="match status" value="1"/>
</dbReference>
<sequence>MRLTVLIAALAFAAMPALANPPAPGKLTLEAITGDAPLSGPTLMKPQIAPDGSRVTFLRGRDDDRNRLDLWEYHVASGQTRMLVDSSVALPGEETLSDEEKARRERQRIAGLSGIVDYQWSPDSKRLLFPLGGELYLYDLERGGADAVRKLTSGEGFATDPKISPRGGFVSFIRARDLWVIDLATGRQLRLTSDASDTVANGVAEFVADEEMDRHTGYWWAPDDSAIAFARIDESPVPLVRRYEVYADRTEVVEQRYPAAGEANVRIQLGVIAPRAGARPKWIDLGPDPDIYLARVDWRDPQRLTFQRQSRDQQRLDLVEADLATGRQRILVTETADTWVPLHNSLRFLADGRFIWSSERSGYQHLYLASEDGSRLEPITSGPWPVDELLAVDQARGLVYFSAGARAVEGAAPDAAATQRHVHVVPLEGGRVRTLSREDGVHNASFARNASVYVDSWSSTTTPPQVVLHDADGRLIANLLPNDLDDPAHPYAPYRAAHLPTEFGTLTAADGTTPLHYSLIRPAGFDPSRKYPVVVHVYGGPAAQTVLDAWPGRSDAFFNQYLAQQGYVVFSLDNRGTPRRGREFGGALYGRQGTVEVDDQRKGVEWLRAQPWVDGDRIGVHGWSNGGYMTLMLLARAPDDYACGIAGAPVTDWALYDTHYTERYMGLPDANPDGYAAARVLAHSASIRPGALLLVHGMADDNVLFSNSTALMSDLQARGTPFELMTYPGAKHGLRGSDALHRYRLAESFLRRCLGP</sequence>
<dbReference type="GO" id="GO:0006508">
    <property type="term" value="P:proteolysis"/>
    <property type="evidence" value="ECO:0007669"/>
    <property type="project" value="InterPro"/>
</dbReference>
<gene>
    <name evidence="4" type="ORF">FQY79_06455</name>
</gene>
<dbReference type="Pfam" id="PF00930">
    <property type="entry name" value="DPPIV_N"/>
    <property type="match status" value="1"/>
</dbReference>
<keyword evidence="1" id="KW-0732">Signal</keyword>
<evidence type="ECO:0000259" key="2">
    <source>
        <dbReference type="Pfam" id="PF00326"/>
    </source>
</evidence>
<accession>A0A5C5TZK9</accession>
<keyword evidence="5" id="KW-1185">Reference proteome</keyword>
<dbReference type="Gene3D" id="3.40.50.1820">
    <property type="entry name" value="alpha/beta hydrolase"/>
    <property type="match status" value="1"/>
</dbReference>
<feature type="domain" description="Peptidase S9 prolyl oligopeptidase catalytic" evidence="2">
    <location>
        <begin position="560"/>
        <end position="755"/>
    </location>
</feature>
<dbReference type="Gene3D" id="2.140.10.30">
    <property type="entry name" value="Dipeptidylpeptidase IV, N-terminal domain"/>
    <property type="match status" value="1"/>
</dbReference>
<dbReference type="InterPro" id="IPR001375">
    <property type="entry name" value="Peptidase_S9_cat"/>
</dbReference>
<evidence type="ECO:0000256" key="1">
    <source>
        <dbReference type="SAM" id="SignalP"/>
    </source>
</evidence>
<evidence type="ECO:0000313" key="5">
    <source>
        <dbReference type="Proteomes" id="UP000315949"/>
    </source>
</evidence>
<dbReference type="GO" id="GO:0008239">
    <property type="term" value="F:dipeptidyl-peptidase activity"/>
    <property type="evidence" value="ECO:0007669"/>
    <property type="project" value="TreeGrafter"/>
</dbReference>
<feature type="domain" description="Dipeptidylpeptidase IV N-terminal" evidence="3">
    <location>
        <begin position="126"/>
        <end position="464"/>
    </location>
</feature>
<comment type="caution">
    <text evidence="4">The sequence shown here is derived from an EMBL/GenBank/DDBJ whole genome shotgun (WGS) entry which is preliminary data.</text>
</comment>
<dbReference type="Proteomes" id="UP000315949">
    <property type="component" value="Unassembled WGS sequence"/>
</dbReference>
<dbReference type="GO" id="GO:0008236">
    <property type="term" value="F:serine-type peptidase activity"/>
    <property type="evidence" value="ECO:0007669"/>
    <property type="project" value="InterPro"/>
</dbReference>
<organism evidence="4 5">
    <name type="scientific">Luteimonas wenzhouensis</name>
    <dbReference type="NCBI Taxonomy" id="2599615"/>
    <lineage>
        <taxon>Bacteria</taxon>
        <taxon>Pseudomonadati</taxon>
        <taxon>Pseudomonadota</taxon>
        <taxon>Gammaproteobacteria</taxon>
        <taxon>Lysobacterales</taxon>
        <taxon>Lysobacteraceae</taxon>
        <taxon>Luteimonas</taxon>
    </lineage>
</organism>
<evidence type="ECO:0000259" key="3">
    <source>
        <dbReference type="Pfam" id="PF00930"/>
    </source>
</evidence>
<protein>
    <submittedName>
        <fullName evidence="4">S9 family peptidase</fullName>
    </submittedName>
</protein>
<dbReference type="InterPro" id="IPR029058">
    <property type="entry name" value="AB_hydrolase_fold"/>
</dbReference>
<dbReference type="InterPro" id="IPR002469">
    <property type="entry name" value="Peptidase_S9B_N"/>
</dbReference>
<evidence type="ECO:0000313" key="4">
    <source>
        <dbReference type="EMBL" id="TWT19493.1"/>
    </source>
</evidence>
<proteinExistence type="predicted"/>
<dbReference type="InterPro" id="IPR050278">
    <property type="entry name" value="Serine_Prot_S9B/DPPIV"/>
</dbReference>
<dbReference type="AlphaFoldDB" id="A0A5C5TZK9"/>
<feature type="signal peptide" evidence="1">
    <location>
        <begin position="1"/>
        <end position="19"/>
    </location>
</feature>
<feature type="chain" id="PRO_5023063569" evidence="1">
    <location>
        <begin position="20"/>
        <end position="756"/>
    </location>
</feature>
<dbReference type="OrthoDB" id="9812921at2"/>
<dbReference type="PANTHER" id="PTHR11731:SF193">
    <property type="entry name" value="DIPEPTIDYL PEPTIDASE 9"/>
    <property type="match status" value="1"/>
</dbReference>
<dbReference type="PANTHER" id="PTHR11731">
    <property type="entry name" value="PROTEASE FAMILY S9B,C DIPEPTIDYL-PEPTIDASE IV-RELATED"/>
    <property type="match status" value="1"/>
</dbReference>
<reference evidence="4 5" key="1">
    <citation type="submission" date="2019-07" db="EMBL/GenBank/DDBJ databases">
        <title>Luteimonas sp. YD-1 nov., isolated from acidic soil.</title>
        <authorList>
            <person name="Zhou J."/>
        </authorList>
    </citation>
    <scope>NUCLEOTIDE SEQUENCE [LARGE SCALE GENOMIC DNA]</scope>
    <source>
        <strain evidence="4 5">YD-1</strain>
    </source>
</reference>
<dbReference type="SUPFAM" id="SSF82171">
    <property type="entry name" value="DPP6 N-terminal domain-like"/>
    <property type="match status" value="1"/>
</dbReference>